<evidence type="ECO:0000313" key="4">
    <source>
        <dbReference type="EMBL" id="CAA9568061.1"/>
    </source>
</evidence>
<sequence>MNETADIVVIGGGCIGAAIALYLAEQQSGKVLLLEQKNLANGASGKGIGIIRTHYTHPVLAQLAYESLKLFHGFSERFGGYDAGFHACGYYVLVGLEDVETLKALVTRHQTIGINVGLVSPQAVEAQLPFLNLSDVAAVAYEPDSGYGSPPQTTRALAQRAADLGVDVRVQTPAMNIYLDNQGQITGVQTPTRDIHTRTVVDCVGPWARKFTQQVGLTFPVVPIVEHVVVVERPLAWAEPHPVVSDLVNLCYFRADASTPYTRIGNSDPQYHPKFALAEADDYQGQLFPGICEELHQKLLHRCPALKSAPVAETYSGMWGVTPDYQPILDRIDAVPGLYCAVGFSGHGYKLSPIIGDLMSRLILGKMDRGVELLKLFRFSRFQEGALIQSPLSYSLAKGLR</sequence>
<dbReference type="EC" id="1.5.3.1" evidence="4"/>
<keyword evidence="2" id="KW-0812">Transmembrane</keyword>
<keyword evidence="1 4" id="KW-0560">Oxidoreductase</keyword>
<protein>
    <submittedName>
        <fullName evidence="4">Sarcosine oxidase beta subunit</fullName>
        <ecNumber evidence="4">1.5.3.1</ecNumber>
    </submittedName>
</protein>
<keyword evidence="2" id="KW-1133">Transmembrane helix</keyword>
<accession>A0A6J4V842</accession>
<evidence type="ECO:0000256" key="1">
    <source>
        <dbReference type="ARBA" id="ARBA00023002"/>
    </source>
</evidence>
<evidence type="ECO:0000259" key="3">
    <source>
        <dbReference type="Pfam" id="PF01266"/>
    </source>
</evidence>
<dbReference type="Gene3D" id="3.50.50.60">
    <property type="entry name" value="FAD/NAD(P)-binding domain"/>
    <property type="match status" value="1"/>
</dbReference>
<keyword evidence="2" id="KW-0472">Membrane</keyword>
<reference evidence="4" key="1">
    <citation type="submission" date="2020-02" db="EMBL/GenBank/DDBJ databases">
        <authorList>
            <person name="Meier V. D."/>
        </authorList>
    </citation>
    <scope>NUCLEOTIDE SEQUENCE</scope>
    <source>
        <strain evidence="4">AVDCRST_MAG81</strain>
    </source>
</reference>
<dbReference type="PANTHER" id="PTHR13847:SF287">
    <property type="entry name" value="FAD-DEPENDENT OXIDOREDUCTASE DOMAIN-CONTAINING PROTEIN 1"/>
    <property type="match status" value="1"/>
</dbReference>
<dbReference type="PANTHER" id="PTHR13847">
    <property type="entry name" value="SARCOSINE DEHYDROGENASE-RELATED"/>
    <property type="match status" value="1"/>
</dbReference>
<dbReference type="GO" id="GO:0008115">
    <property type="term" value="F:sarcosine oxidase activity"/>
    <property type="evidence" value="ECO:0007669"/>
    <property type="project" value="UniProtKB-EC"/>
</dbReference>
<proteinExistence type="predicted"/>
<dbReference type="Pfam" id="PF01266">
    <property type="entry name" value="DAO"/>
    <property type="match status" value="1"/>
</dbReference>
<dbReference type="InterPro" id="IPR006076">
    <property type="entry name" value="FAD-dep_OxRdtase"/>
</dbReference>
<dbReference type="EMBL" id="CADCWO010000073">
    <property type="protein sequence ID" value="CAA9568061.1"/>
    <property type="molecule type" value="Genomic_DNA"/>
</dbReference>
<dbReference type="SUPFAM" id="SSF51905">
    <property type="entry name" value="FAD/NAD(P)-binding domain"/>
    <property type="match status" value="1"/>
</dbReference>
<name>A0A6J4V842_9CYAN</name>
<dbReference type="GO" id="GO:0005737">
    <property type="term" value="C:cytoplasm"/>
    <property type="evidence" value="ECO:0007669"/>
    <property type="project" value="TreeGrafter"/>
</dbReference>
<feature type="transmembrane region" description="Helical" evidence="2">
    <location>
        <begin position="7"/>
        <end position="24"/>
    </location>
</feature>
<gene>
    <name evidence="4" type="ORF">AVDCRST_MAG81-1281</name>
</gene>
<organism evidence="4">
    <name type="scientific">uncultured Synechococcales cyanobacterium</name>
    <dbReference type="NCBI Taxonomy" id="1936017"/>
    <lineage>
        <taxon>Bacteria</taxon>
        <taxon>Bacillati</taxon>
        <taxon>Cyanobacteriota</taxon>
        <taxon>Cyanophyceae</taxon>
        <taxon>Synechococcales</taxon>
        <taxon>environmental samples</taxon>
    </lineage>
</organism>
<dbReference type="AlphaFoldDB" id="A0A6J4V842"/>
<dbReference type="InterPro" id="IPR036188">
    <property type="entry name" value="FAD/NAD-bd_sf"/>
</dbReference>
<feature type="domain" description="FAD dependent oxidoreductase" evidence="3">
    <location>
        <begin position="6"/>
        <end position="361"/>
    </location>
</feature>
<dbReference type="Gene3D" id="3.30.9.10">
    <property type="entry name" value="D-Amino Acid Oxidase, subunit A, domain 2"/>
    <property type="match status" value="1"/>
</dbReference>
<evidence type="ECO:0000256" key="2">
    <source>
        <dbReference type="SAM" id="Phobius"/>
    </source>
</evidence>